<accession>A0ABX8GMH0</accession>
<evidence type="ECO:0000259" key="5">
    <source>
        <dbReference type="Pfam" id="PF00535"/>
    </source>
</evidence>
<name>A0ABX8GMH0_9CELL</name>
<dbReference type="InterPro" id="IPR001173">
    <property type="entry name" value="Glyco_trans_2-like"/>
</dbReference>
<feature type="domain" description="Glycosyltransferase 2-like" evidence="5">
    <location>
        <begin position="5"/>
        <end position="157"/>
    </location>
</feature>
<dbReference type="PANTHER" id="PTHR43179:SF12">
    <property type="entry name" value="GALACTOFURANOSYLTRANSFERASE GLFT2"/>
    <property type="match status" value="1"/>
</dbReference>
<dbReference type="EMBL" id="CP076023">
    <property type="protein sequence ID" value="QWC16876.1"/>
    <property type="molecule type" value="Genomic_DNA"/>
</dbReference>
<dbReference type="Gene3D" id="3.90.550.10">
    <property type="entry name" value="Spore Coat Polysaccharide Biosynthesis Protein SpsA, Chain A"/>
    <property type="match status" value="1"/>
</dbReference>
<evidence type="ECO:0000256" key="3">
    <source>
        <dbReference type="ARBA" id="ARBA00022676"/>
    </source>
</evidence>
<comment type="pathway">
    <text evidence="1">Cell wall biogenesis; cell wall polysaccharide biosynthesis.</text>
</comment>
<keyword evidence="4" id="KW-0808">Transferase</keyword>
<evidence type="ECO:0000256" key="4">
    <source>
        <dbReference type="ARBA" id="ARBA00022679"/>
    </source>
</evidence>
<organism evidence="6 7">
    <name type="scientific">Cellulomonas dongxiuzhuiae</name>
    <dbReference type="NCBI Taxonomy" id="2819979"/>
    <lineage>
        <taxon>Bacteria</taxon>
        <taxon>Bacillati</taxon>
        <taxon>Actinomycetota</taxon>
        <taxon>Actinomycetes</taxon>
        <taxon>Micrococcales</taxon>
        <taxon>Cellulomonadaceae</taxon>
        <taxon>Cellulomonas</taxon>
    </lineage>
</organism>
<protein>
    <submittedName>
        <fullName evidence="6">Glycosyltransferase</fullName>
    </submittedName>
</protein>
<evidence type="ECO:0000256" key="1">
    <source>
        <dbReference type="ARBA" id="ARBA00004776"/>
    </source>
</evidence>
<dbReference type="SUPFAM" id="SSF53448">
    <property type="entry name" value="Nucleotide-diphospho-sugar transferases"/>
    <property type="match status" value="1"/>
</dbReference>
<evidence type="ECO:0000313" key="7">
    <source>
        <dbReference type="Proteomes" id="UP000679335"/>
    </source>
</evidence>
<proteinExistence type="inferred from homology"/>
<dbReference type="PANTHER" id="PTHR43179">
    <property type="entry name" value="RHAMNOSYLTRANSFERASE WBBL"/>
    <property type="match status" value="1"/>
</dbReference>
<keyword evidence="3" id="KW-0328">Glycosyltransferase</keyword>
<sequence>MPVLTVAVLTFRRNELLATLLPQLLEQTRALTAAGTPTAVLVVDNDPDGGAAPVVVDAPDVRYVAEPQPGIAAARNRALAEAGSSAALVFVDDDEIPGEGWLAHLVATWRDTGAAGVTGPVDSVFDGTLDPWVAAGGFFARTHTRGLVTGDRVPAAATNNLLLDLAAVARHALSFDESIGFAGGEDTRFTRSLVAAGEEIVWCAQARVVDRVPRDRMTRAAVVRRRFAQANVSVGASVALAPGPAAGLMTRVRYGAPALGRIAVGALAAAAGTVTRRPGVQARGVATGARGLGAAAAVLGVRYQEYRRASPERRPVAVESSTGERGA</sequence>
<dbReference type="Pfam" id="PF00535">
    <property type="entry name" value="Glycos_transf_2"/>
    <property type="match status" value="1"/>
</dbReference>
<dbReference type="Proteomes" id="UP000679335">
    <property type="component" value="Chromosome"/>
</dbReference>
<keyword evidence="7" id="KW-1185">Reference proteome</keyword>
<dbReference type="RefSeq" id="WP_208198031.1">
    <property type="nucleotide sequence ID" value="NZ_CP076023.1"/>
</dbReference>
<gene>
    <name evidence="6" type="ORF">KKR89_04395</name>
</gene>
<comment type="similarity">
    <text evidence="2">Belongs to the glycosyltransferase 2 family.</text>
</comment>
<evidence type="ECO:0000256" key="2">
    <source>
        <dbReference type="ARBA" id="ARBA00006739"/>
    </source>
</evidence>
<evidence type="ECO:0000313" key="6">
    <source>
        <dbReference type="EMBL" id="QWC16876.1"/>
    </source>
</evidence>
<dbReference type="InterPro" id="IPR029044">
    <property type="entry name" value="Nucleotide-diphossugar_trans"/>
</dbReference>
<reference evidence="6 7" key="1">
    <citation type="submission" date="2021-05" db="EMBL/GenBank/DDBJ databases">
        <title>Novel species in genus Cellulomonas.</title>
        <authorList>
            <person name="Zhang G."/>
        </authorList>
    </citation>
    <scope>NUCLEOTIDE SEQUENCE [LARGE SCALE GENOMIC DNA]</scope>
    <source>
        <strain evidence="7">zg-ZUI157</strain>
    </source>
</reference>